<dbReference type="InterPro" id="IPR002252">
    <property type="entry name" value="Glyco_hydro_36"/>
</dbReference>
<comment type="caution">
    <text evidence="2">The sequence shown here is derived from an EMBL/GenBank/DDBJ whole genome shotgun (WGS) entry which is preliminary data.</text>
</comment>
<accession>A0ABQ3VMG9</accession>
<dbReference type="SUPFAM" id="SSF51445">
    <property type="entry name" value="(Trans)glycosidases"/>
    <property type="match status" value="1"/>
</dbReference>
<evidence type="ECO:0008006" key="4">
    <source>
        <dbReference type="Google" id="ProtNLM"/>
    </source>
</evidence>
<evidence type="ECO:0000313" key="2">
    <source>
        <dbReference type="EMBL" id="GHO86281.1"/>
    </source>
</evidence>
<dbReference type="EMBL" id="BNJJ01000012">
    <property type="protein sequence ID" value="GHO86281.1"/>
    <property type="molecule type" value="Genomic_DNA"/>
</dbReference>
<dbReference type="Proteomes" id="UP000635565">
    <property type="component" value="Unassembled WGS sequence"/>
</dbReference>
<proteinExistence type="predicted"/>
<dbReference type="InterPro" id="IPR017853">
    <property type="entry name" value="GH"/>
</dbReference>
<keyword evidence="3" id="KW-1185">Reference proteome</keyword>
<reference evidence="2 3" key="1">
    <citation type="journal article" date="2021" name="Int. J. Syst. Evol. Microbiol.">
        <title>Reticulibacter mediterranei gen. nov., sp. nov., within the new family Reticulibacteraceae fam. nov., and Ktedonospora formicarum gen. nov., sp. nov., Ktedonobacter robiniae sp. nov., Dictyobacter formicarum sp. nov. and Dictyobacter arantiisoli sp. nov., belonging to the class Ktedonobacteria.</title>
        <authorList>
            <person name="Yabe S."/>
            <person name="Zheng Y."/>
            <person name="Wang C.M."/>
            <person name="Sakai Y."/>
            <person name="Abe K."/>
            <person name="Yokota A."/>
            <person name="Donadio S."/>
            <person name="Cavaletti L."/>
            <person name="Monciardini P."/>
        </authorList>
    </citation>
    <scope>NUCLEOTIDE SEQUENCE [LARGE SCALE GENOMIC DNA]</scope>
    <source>
        <strain evidence="2 3">SOSP1-9</strain>
    </source>
</reference>
<feature type="compositionally biased region" description="Pro residues" evidence="1">
    <location>
        <begin position="345"/>
        <end position="356"/>
    </location>
</feature>
<dbReference type="InterPro" id="IPR050985">
    <property type="entry name" value="Alpha-glycosidase_related"/>
</dbReference>
<dbReference type="InterPro" id="IPR013785">
    <property type="entry name" value="Aldolase_TIM"/>
</dbReference>
<evidence type="ECO:0000313" key="3">
    <source>
        <dbReference type="Proteomes" id="UP000635565"/>
    </source>
</evidence>
<name>A0ABQ3VMG9_9CHLR</name>
<sequence length="607" mass="68377">MTTIPGVASTISITGTGDSFTATQTATEVAAGLTLIELQIMANAQRPEPVPRIHISWSLPMHDIYSIWHSGSDRNKNIPANWTRGHIAKVTSQMPVVSLYNYHGENRLTAAFSDALEAVEIKAGVSEETGELRCSLDLFVESSPELSDYKATLRLDTRAIPYYTALNEVQQWWAQQPGYEPAPVPEQARLPMYSTWYSFHQQLEPAAIEAQCRIAKELGCEAVIVDDGWQTVNNERGYAYCGDWEVATEKIPDMKAHVARVHALDMKYILWYSVPFVGQHSQAWSRFSNRMLYTIERLGAGVLDPRYPEVREYLIQLYEKALVEWDLDGFKLDFVDAFRAEPRFPQPSAAPAPAAVPPAKTAAEEERDEQSIDKAVDRLLTDVMARLRALKPDILIEFRQSYVGPLMRKYGNMFRAGDCPYEFITNRVRTLDIRLLCGETAAHADMLMWHPNEPVEVVALQLINVLFSVPQISVLLDKLPAPHLEVVRYWLAFWRQQRDVLLDGTLMPSHPEVLYPMVSAATRQKHLIVSYQNNVITIPASLPEELIIINGTLEQRLVLEVAEDHGPRLLHIRDCRGQSVQQEELSLSPGLHALVVPAAGVVTLHAR</sequence>
<dbReference type="CDD" id="cd14791">
    <property type="entry name" value="GH36"/>
    <property type="match status" value="1"/>
</dbReference>
<dbReference type="PANTHER" id="PTHR43053">
    <property type="entry name" value="GLYCOSIDASE FAMILY 31"/>
    <property type="match status" value="1"/>
</dbReference>
<protein>
    <recommendedName>
        <fullName evidence="4">Alpha-galactosidase</fullName>
    </recommendedName>
</protein>
<feature type="region of interest" description="Disordered" evidence="1">
    <location>
        <begin position="345"/>
        <end position="369"/>
    </location>
</feature>
<evidence type="ECO:0000256" key="1">
    <source>
        <dbReference type="SAM" id="MobiDB-lite"/>
    </source>
</evidence>
<dbReference type="Gene3D" id="3.20.20.70">
    <property type="entry name" value="Aldolase class I"/>
    <property type="match status" value="1"/>
</dbReference>
<gene>
    <name evidence="2" type="ORF">KSZ_42870</name>
</gene>
<organism evidence="2 3">
    <name type="scientific">Dictyobacter formicarum</name>
    <dbReference type="NCBI Taxonomy" id="2778368"/>
    <lineage>
        <taxon>Bacteria</taxon>
        <taxon>Bacillati</taxon>
        <taxon>Chloroflexota</taxon>
        <taxon>Ktedonobacteria</taxon>
        <taxon>Ktedonobacterales</taxon>
        <taxon>Dictyobacteraceae</taxon>
        <taxon>Dictyobacter</taxon>
    </lineage>
</organism>
<dbReference type="Pfam" id="PF02065">
    <property type="entry name" value="Melibiase"/>
    <property type="match status" value="1"/>
</dbReference>
<dbReference type="RefSeq" id="WP_201363933.1">
    <property type="nucleotide sequence ID" value="NZ_BNJJ01000012.1"/>
</dbReference>